<keyword evidence="3" id="KW-0812">Transmembrane</keyword>
<gene>
    <name evidence="5" type="ORF">chiPu_0017415</name>
</gene>
<evidence type="ECO:0000256" key="4">
    <source>
        <dbReference type="SAM" id="MobiDB-lite"/>
    </source>
</evidence>
<keyword evidence="3" id="KW-0378">Hydrolase</keyword>
<dbReference type="UniPathway" id="UPA00204"/>
<dbReference type="InterPro" id="IPR000101">
    <property type="entry name" value="GGT_peptidase"/>
</dbReference>
<evidence type="ECO:0000256" key="1">
    <source>
        <dbReference type="ARBA" id="ARBA00009381"/>
    </source>
</evidence>
<dbReference type="EC" id="2.3.2.2" evidence="3"/>
<keyword evidence="6" id="KW-1185">Reference proteome</keyword>
<dbReference type="EMBL" id="BEZZ01001281">
    <property type="protein sequence ID" value="GCC16995.1"/>
    <property type="molecule type" value="Genomic_DNA"/>
</dbReference>
<dbReference type="GO" id="GO:0103068">
    <property type="term" value="F:leukotriene C4 gamma-glutamyl transferase activity"/>
    <property type="evidence" value="ECO:0007669"/>
    <property type="project" value="UniProtKB-EC"/>
</dbReference>
<evidence type="ECO:0000256" key="2">
    <source>
        <dbReference type="PIRSR" id="PIRSR600101-2"/>
    </source>
</evidence>
<protein>
    <recommendedName>
        <fullName evidence="3">Glutathione hydrolase</fullName>
        <ecNumber evidence="3">2.3.2.2</ecNumber>
        <ecNumber evidence="3">3.4.19.13</ecNumber>
    </recommendedName>
    <alternativeName>
        <fullName evidence="3">Gamma-glutamyltransferase</fullName>
    </alternativeName>
    <alternativeName>
        <fullName evidence="3">Gamma-glutamyltranspeptidase</fullName>
    </alternativeName>
</protein>
<feature type="binding site" evidence="2">
    <location>
        <position position="564"/>
    </location>
    <ligand>
        <name>L-glutamate</name>
        <dbReference type="ChEBI" id="CHEBI:29985"/>
    </ligand>
</feature>
<keyword evidence="3" id="KW-0012">Acyltransferase</keyword>
<dbReference type="EC" id="3.4.19.13" evidence="3"/>
<dbReference type="Pfam" id="PF01019">
    <property type="entry name" value="G_glu_transpept"/>
    <property type="match status" value="1"/>
</dbReference>
<dbReference type="InterPro" id="IPR043138">
    <property type="entry name" value="GGT_lsub"/>
</dbReference>
<dbReference type="OrthoDB" id="2015213at2759"/>
<comment type="function">
    <text evidence="3">Cleaves the gamma-glutamyl peptide bond of glutathione and glutathione conjugates.</text>
</comment>
<keyword evidence="3" id="KW-0808">Transferase</keyword>
<feature type="binding site" evidence="2">
    <location>
        <begin position="489"/>
        <end position="491"/>
    </location>
    <ligand>
        <name>L-glutamate</name>
        <dbReference type="ChEBI" id="CHEBI:29985"/>
    </ligand>
</feature>
<feature type="region of interest" description="Disordered" evidence="4">
    <location>
        <begin position="24"/>
        <end position="58"/>
    </location>
</feature>
<comment type="catalytic activity">
    <reaction evidence="3">
        <text>an S-substituted glutathione + H2O = an S-substituted L-cysteinylglycine + L-glutamate</text>
        <dbReference type="Rhea" id="RHEA:59468"/>
        <dbReference type="ChEBI" id="CHEBI:15377"/>
        <dbReference type="ChEBI" id="CHEBI:29985"/>
        <dbReference type="ChEBI" id="CHEBI:90779"/>
        <dbReference type="ChEBI" id="CHEBI:143103"/>
        <dbReference type="EC" id="3.4.19.13"/>
    </reaction>
</comment>
<dbReference type="InterPro" id="IPR043137">
    <property type="entry name" value="GGT_ssub_C"/>
</dbReference>
<comment type="catalytic activity">
    <reaction evidence="3">
        <text>glutathione + H2O = L-cysteinylglycine + L-glutamate</text>
        <dbReference type="Rhea" id="RHEA:28807"/>
        <dbReference type="ChEBI" id="CHEBI:15377"/>
        <dbReference type="ChEBI" id="CHEBI:29985"/>
        <dbReference type="ChEBI" id="CHEBI:57925"/>
        <dbReference type="ChEBI" id="CHEBI:61694"/>
        <dbReference type="EC" id="3.4.19.13"/>
    </reaction>
</comment>
<dbReference type="OMA" id="GVIICEI"/>
<evidence type="ECO:0000313" key="6">
    <source>
        <dbReference type="Proteomes" id="UP000287033"/>
    </source>
</evidence>
<comment type="pathway">
    <text evidence="3">Sulfur metabolism; glutathione metabolism.</text>
</comment>
<dbReference type="SUPFAM" id="SSF56235">
    <property type="entry name" value="N-terminal nucleophile aminohydrolases (Ntn hydrolases)"/>
    <property type="match status" value="1"/>
</dbReference>
<dbReference type="Proteomes" id="UP000287033">
    <property type="component" value="Unassembled WGS sequence"/>
</dbReference>
<dbReference type="STRING" id="137246.A0A401RFT9"/>
<dbReference type="GO" id="GO:0006751">
    <property type="term" value="P:glutathione catabolic process"/>
    <property type="evidence" value="ECO:0007669"/>
    <property type="project" value="UniProtKB-UniRule"/>
</dbReference>
<dbReference type="Gene3D" id="3.60.20.40">
    <property type="match status" value="1"/>
</dbReference>
<sequence length="660" mass="71446">MAEEEAGQETNLGAYSPVDYMSITSFPRLPEDDTGSTDNVLRYRKDDDSSLCDPDTTDPDLFLKSARLQRLPSSSSEMGSQEMSPLRVTNKDPFSSDCSCRQDGLTVIITACLTFATGVTVALIMQIYFGDPQIFHQGAVVTDVAHCSTVGTEILNRDGSSVDAAIVSALCLGIIHPHSSGIGGGGVMLVHDIRKNESFIIDFRETAPAEVEEQMFVHNWEDKPGLLVAVPGMIQGLHQAHQLYGRISWSELMATAAKVAQDGFNVTQELAKAIDRVKDSNMSDTFRETFLPQGQPLHPGAFMKRLDLAAIFSAVGLGGVSAFYSGNVTEEMASEVQSKGGVLSVEDFANYSVIVEKPVEGSYQGHFVLTAPAPHAGPALIAALNILEGFNITAHSTRNLTYHLLTESLKIALALASSLSDPFFNSTVTQLIEQMLSKSEAKTLHQLINDSAAFPPAHYLPFYSLETGPSASQVHVFGPDDFIVSVVSSLNRPFGSGIMTASGVLLNSQMLDFSWSNKAQDNSTANLRNGIQAGKRPVSFLLPTIVRPLRGMCGTYLSLGASGGTNTLSSLTEVLLNIFSFRKHLNESLALGRFYPQLQPNVLLVENEFPEEEVEFLAERGHVVMREEIHSLVHVARRINDFITGAKDPRSSDAAAAVIL</sequence>
<dbReference type="PANTHER" id="PTHR11686:SF54">
    <property type="entry name" value="GLUTATHIONE HYDROLASE 7"/>
    <property type="match status" value="1"/>
</dbReference>
<dbReference type="GO" id="GO:0005886">
    <property type="term" value="C:plasma membrane"/>
    <property type="evidence" value="ECO:0007669"/>
    <property type="project" value="TreeGrafter"/>
</dbReference>
<dbReference type="InterPro" id="IPR029055">
    <property type="entry name" value="Ntn_hydrolases_N"/>
</dbReference>
<dbReference type="PRINTS" id="PR01210">
    <property type="entry name" value="GGTRANSPTASE"/>
</dbReference>
<comment type="similarity">
    <text evidence="1">Belongs to the gamma-glutamyltransferase family.</text>
</comment>
<dbReference type="Gene3D" id="1.10.246.130">
    <property type="match status" value="1"/>
</dbReference>
<reference evidence="5 6" key="1">
    <citation type="journal article" date="2018" name="Nat. Ecol. Evol.">
        <title>Shark genomes provide insights into elasmobranch evolution and the origin of vertebrates.</title>
        <authorList>
            <person name="Hara Y"/>
            <person name="Yamaguchi K"/>
            <person name="Onimaru K"/>
            <person name="Kadota M"/>
            <person name="Koyanagi M"/>
            <person name="Keeley SD"/>
            <person name="Tatsumi K"/>
            <person name="Tanaka K"/>
            <person name="Motone F"/>
            <person name="Kageyama Y"/>
            <person name="Nozu R"/>
            <person name="Adachi N"/>
            <person name="Nishimura O"/>
            <person name="Nakagawa R"/>
            <person name="Tanegashima C"/>
            <person name="Kiyatake I"/>
            <person name="Matsumoto R"/>
            <person name="Murakumo K"/>
            <person name="Nishida K"/>
            <person name="Terakita A"/>
            <person name="Kuratani S"/>
            <person name="Sato K"/>
            <person name="Hyodo S Kuraku.S."/>
        </authorList>
    </citation>
    <scope>NUCLEOTIDE SEQUENCE [LARGE SCALE GENOMIC DNA]</scope>
</reference>
<proteinExistence type="inferred from homology"/>
<keyword evidence="3" id="KW-1133">Transmembrane helix</keyword>
<name>A0A401RFT9_CHIPU</name>
<comment type="catalytic activity">
    <reaction evidence="3">
        <text>an N-terminal (5-L-glutamyl)-[peptide] + an alpha-amino acid = 5-L-glutamyl amino acid + an N-terminal L-alpha-aminoacyl-[peptide]</text>
        <dbReference type="Rhea" id="RHEA:23904"/>
        <dbReference type="Rhea" id="RHEA-COMP:9780"/>
        <dbReference type="Rhea" id="RHEA-COMP:9795"/>
        <dbReference type="ChEBI" id="CHEBI:77644"/>
        <dbReference type="ChEBI" id="CHEBI:78597"/>
        <dbReference type="ChEBI" id="CHEBI:78599"/>
        <dbReference type="ChEBI" id="CHEBI:78608"/>
        <dbReference type="EC" id="2.3.2.2"/>
    </reaction>
</comment>
<dbReference type="FunFam" id="3.60.20.40:FF:000002">
    <property type="entry name" value="gamma-glutamyltransferase 7"/>
    <property type="match status" value="1"/>
</dbReference>
<evidence type="ECO:0000256" key="3">
    <source>
        <dbReference type="RuleBase" id="RU368068"/>
    </source>
</evidence>
<comment type="caution">
    <text evidence="5">The sequence shown here is derived from an EMBL/GenBank/DDBJ whole genome shotgun (WGS) entry which is preliminary data.</text>
</comment>
<dbReference type="PANTHER" id="PTHR11686">
    <property type="entry name" value="GAMMA GLUTAMYL TRANSPEPTIDASE"/>
    <property type="match status" value="1"/>
</dbReference>
<feature type="binding site" evidence="2">
    <location>
        <position position="204"/>
    </location>
    <ligand>
        <name>L-glutamate</name>
        <dbReference type="ChEBI" id="CHEBI:29985"/>
    </ligand>
</feature>
<feature type="binding site" evidence="2">
    <location>
        <position position="512"/>
    </location>
    <ligand>
        <name>L-glutamate</name>
        <dbReference type="ChEBI" id="CHEBI:29985"/>
    </ligand>
</feature>
<dbReference type="FunFam" id="1.10.246.130:FF:000001">
    <property type="entry name" value="Gamma-glutamyltransferase 5 isoform 1"/>
    <property type="match status" value="1"/>
</dbReference>
<comment type="subcellular location">
    <subcellularLocation>
        <location evidence="3">Membrane</location>
        <topology evidence="3">Single-pass type II membrane protein</topology>
    </subcellularLocation>
</comment>
<dbReference type="GO" id="GO:0036374">
    <property type="term" value="F:glutathione hydrolase activity"/>
    <property type="evidence" value="ECO:0007669"/>
    <property type="project" value="UniProtKB-UniRule"/>
</dbReference>
<feature type="transmembrane region" description="Helical" evidence="3">
    <location>
        <begin position="105"/>
        <end position="129"/>
    </location>
</feature>
<dbReference type="AlphaFoldDB" id="A0A401RFT9"/>
<organism evidence="5 6">
    <name type="scientific">Chiloscyllium punctatum</name>
    <name type="common">Brownbanded bambooshark</name>
    <name type="synonym">Hemiscyllium punctatum</name>
    <dbReference type="NCBI Taxonomy" id="137246"/>
    <lineage>
        <taxon>Eukaryota</taxon>
        <taxon>Metazoa</taxon>
        <taxon>Chordata</taxon>
        <taxon>Craniata</taxon>
        <taxon>Vertebrata</taxon>
        <taxon>Chondrichthyes</taxon>
        <taxon>Elasmobranchii</taxon>
        <taxon>Galeomorphii</taxon>
        <taxon>Galeoidea</taxon>
        <taxon>Orectolobiformes</taxon>
        <taxon>Hemiscylliidae</taxon>
        <taxon>Chiloscyllium</taxon>
    </lineage>
</organism>
<accession>A0A401RFT9</accession>
<keyword evidence="3" id="KW-0472">Membrane</keyword>
<evidence type="ECO:0000313" key="5">
    <source>
        <dbReference type="EMBL" id="GCC16995.1"/>
    </source>
</evidence>